<accession>A0A5C7AQ90</accession>
<organism evidence="5 6">
    <name type="scientific">Seonamhaeicola algicola</name>
    <dbReference type="NCBI Taxonomy" id="1719036"/>
    <lineage>
        <taxon>Bacteria</taxon>
        <taxon>Pseudomonadati</taxon>
        <taxon>Bacteroidota</taxon>
        <taxon>Flavobacteriia</taxon>
        <taxon>Flavobacteriales</taxon>
        <taxon>Flavobacteriaceae</taxon>
    </lineage>
</organism>
<name>A0A5C7AQ90_9FLAO</name>
<feature type="signal peptide" evidence="3">
    <location>
        <begin position="1"/>
        <end position="28"/>
    </location>
</feature>
<evidence type="ECO:0000256" key="3">
    <source>
        <dbReference type="SAM" id="SignalP"/>
    </source>
</evidence>
<reference evidence="6" key="1">
    <citation type="submission" date="2019-08" db="EMBL/GenBank/DDBJ databases">
        <title>Seonamhaeicola sediminis sp. nov., isolated from marine sediment.</title>
        <authorList>
            <person name="Cao W.R."/>
        </authorList>
    </citation>
    <scope>NUCLEOTIDE SEQUENCE [LARGE SCALE GENOMIC DNA]</scope>
    <source>
        <strain evidence="6">Gy8</strain>
    </source>
</reference>
<dbReference type="Proteomes" id="UP000321790">
    <property type="component" value="Unassembled WGS sequence"/>
</dbReference>
<proteinExistence type="inferred from homology"/>
<dbReference type="GO" id="GO:0004553">
    <property type="term" value="F:hydrolase activity, hydrolyzing O-glycosyl compounds"/>
    <property type="evidence" value="ECO:0007669"/>
    <property type="project" value="InterPro"/>
</dbReference>
<evidence type="ECO:0000313" key="6">
    <source>
        <dbReference type="Proteomes" id="UP000321790"/>
    </source>
</evidence>
<gene>
    <name evidence="5" type="ORF">FUA26_09805</name>
</gene>
<dbReference type="Pfam" id="PF18962">
    <property type="entry name" value="Por_Secre_tail"/>
    <property type="match status" value="1"/>
</dbReference>
<evidence type="ECO:0000313" key="5">
    <source>
        <dbReference type="EMBL" id="TXE09773.1"/>
    </source>
</evidence>
<dbReference type="PROSITE" id="PS51762">
    <property type="entry name" value="GH16_2"/>
    <property type="match status" value="1"/>
</dbReference>
<evidence type="ECO:0000256" key="1">
    <source>
        <dbReference type="ARBA" id="ARBA00006865"/>
    </source>
</evidence>
<dbReference type="Gene3D" id="2.60.120.200">
    <property type="match status" value="1"/>
</dbReference>
<evidence type="ECO:0000259" key="4">
    <source>
        <dbReference type="PROSITE" id="PS51762"/>
    </source>
</evidence>
<dbReference type="AlphaFoldDB" id="A0A5C7AQ90"/>
<dbReference type="GO" id="GO:0005975">
    <property type="term" value="P:carbohydrate metabolic process"/>
    <property type="evidence" value="ECO:0007669"/>
    <property type="project" value="InterPro"/>
</dbReference>
<sequence length="538" mass="59371">MNEFKKFTAKLKITFLLFTCLFVGQVSFGQPPGSGWGNPVFQDDFWGNYNTPTGLNPAKWRWKNNNDSTGGDEAQFRENMVSVSNGILTISNNLVSDNKAGRRGGWVDSKVFFGNGGTFPKYGYFEADIRINRQGINFNWIGGKIWPTWWIWQSQQNGYTPTEFDIMEYSRWTNFKADDNATSSHHYRNKAAIGPNGAQKFAITDKNSPRDEFNWHKWGMLWTPTEVTFYYDGVPYGSSDRPGDAAQENIPLKLIFSSSPHVVTHQDTPPIYAPKVSDILPSFQIRSVKVWQGGNPGNGGGSSNDAPVGATITIKPVKASWINNTFDNLSARFNENGIVRPNVNGAGEWEKFVVEAGANGNVRLKVKNFGNGYRYLTTSGDNALVNGTSATAAGAQYKWVKVGSNTFGLQSVATGKWIQIPQNQNKNTATLNTKGAQRGDWELFSYTIVGTAKNTKSKAEVSNDVTSIKLYPNPVKSGDVVSLGSNLEDVNIKVYNLNGSLILKSRKAAFSTTGLTAGLYFVDVTSKSNHKIMKLVVE</sequence>
<dbReference type="EMBL" id="VOSC01000025">
    <property type="protein sequence ID" value="TXE09773.1"/>
    <property type="molecule type" value="Genomic_DNA"/>
</dbReference>
<dbReference type="Gene3D" id="2.80.10.50">
    <property type="match status" value="1"/>
</dbReference>
<dbReference type="SUPFAM" id="SSF49899">
    <property type="entry name" value="Concanavalin A-like lectins/glucanases"/>
    <property type="match status" value="1"/>
</dbReference>
<keyword evidence="2 3" id="KW-0732">Signal</keyword>
<dbReference type="InterPro" id="IPR026444">
    <property type="entry name" value="Secre_tail"/>
</dbReference>
<dbReference type="OrthoDB" id="1157260at2"/>
<protein>
    <submittedName>
        <fullName evidence="5">T9SS type A sorting domain-containing protein</fullName>
    </submittedName>
</protein>
<feature type="chain" id="PRO_5022801229" evidence="3">
    <location>
        <begin position="29"/>
        <end position="538"/>
    </location>
</feature>
<keyword evidence="6" id="KW-1185">Reference proteome</keyword>
<dbReference type="NCBIfam" id="TIGR04183">
    <property type="entry name" value="Por_Secre_tail"/>
    <property type="match status" value="1"/>
</dbReference>
<comment type="caution">
    <text evidence="5">The sequence shown here is derived from an EMBL/GenBank/DDBJ whole genome shotgun (WGS) entry which is preliminary data.</text>
</comment>
<comment type="similarity">
    <text evidence="1">Belongs to the glycosyl hydrolase 16 family.</text>
</comment>
<dbReference type="InterPro" id="IPR008999">
    <property type="entry name" value="Actin-crosslinking"/>
</dbReference>
<dbReference type="SUPFAM" id="SSF50405">
    <property type="entry name" value="Actin-crosslinking proteins"/>
    <property type="match status" value="1"/>
</dbReference>
<dbReference type="InterPro" id="IPR013320">
    <property type="entry name" value="ConA-like_dom_sf"/>
</dbReference>
<evidence type="ECO:0000256" key="2">
    <source>
        <dbReference type="ARBA" id="ARBA00022729"/>
    </source>
</evidence>
<feature type="domain" description="GH16" evidence="4">
    <location>
        <begin position="26"/>
        <end position="296"/>
    </location>
</feature>
<dbReference type="RefSeq" id="WP_147135146.1">
    <property type="nucleotide sequence ID" value="NZ_VOSC01000025.1"/>
</dbReference>
<dbReference type="InterPro" id="IPR000757">
    <property type="entry name" value="Beta-glucanase-like"/>
</dbReference>